<sequence length="148" mass="16705">MFVVYGHDNAARTELEAMLRRWKLEPLILDQLPSEGQTIIEKLETTIAGVNFAVVLATPDNEGHRAGHDDEKAYRARQNVVMELGMMLTLLGRKRVAILMKQQDNMERPSDIQGLIYIPYKDNLQKEAGLLLAKEMQAQGYPISLANV</sequence>
<proteinExistence type="predicted"/>
<evidence type="ECO:0000313" key="2">
    <source>
        <dbReference type="EMBL" id="TYB83432.1"/>
    </source>
</evidence>
<gene>
    <name evidence="2" type="ORF">FVF75_00730</name>
</gene>
<organism evidence="2 3">
    <name type="scientific">Maritimibacter fusiformis</name>
    <dbReference type="NCBI Taxonomy" id="2603819"/>
    <lineage>
        <taxon>Bacteria</taxon>
        <taxon>Pseudomonadati</taxon>
        <taxon>Pseudomonadota</taxon>
        <taxon>Alphaproteobacteria</taxon>
        <taxon>Rhodobacterales</taxon>
        <taxon>Roseobacteraceae</taxon>
        <taxon>Maritimibacter</taxon>
    </lineage>
</organism>
<keyword evidence="3" id="KW-1185">Reference proteome</keyword>
<feature type="domain" description="CD-NTase-associated protein 12/Pycsar effector protein TIR" evidence="1">
    <location>
        <begin position="2"/>
        <end position="121"/>
    </location>
</feature>
<evidence type="ECO:0000259" key="1">
    <source>
        <dbReference type="Pfam" id="PF10137"/>
    </source>
</evidence>
<dbReference type="EMBL" id="VSIY01000002">
    <property type="protein sequence ID" value="TYB83432.1"/>
    <property type="molecule type" value="Genomic_DNA"/>
</dbReference>
<dbReference type="InterPro" id="IPR014571">
    <property type="entry name" value="UCP032620"/>
</dbReference>
<accession>A0A5D0RPF8</accession>
<name>A0A5D0RPF8_9RHOB</name>
<reference evidence="2 3" key="1">
    <citation type="submission" date="2019-08" db="EMBL/GenBank/DDBJ databases">
        <title>Identification of a novel species of the genus Boseongicola.</title>
        <authorList>
            <person name="Zhang X.-Q."/>
        </authorList>
    </citation>
    <scope>NUCLEOTIDE SEQUENCE [LARGE SCALE GENOMIC DNA]</scope>
    <source>
        <strain evidence="2 3">HY14</strain>
    </source>
</reference>
<dbReference type="GO" id="GO:0050135">
    <property type="term" value="F:NADP+ nucleosidase activity"/>
    <property type="evidence" value="ECO:0007669"/>
    <property type="project" value="InterPro"/>
</dbReference>
<dbReference type="AlphaFoldDB" id="A0A5D0RPF8"/>
<dbReference type="PIRSF" id="PIRSF032620">
    <property type="entry name" value="UCP032620"/>
    <property type="match status" value="1"/>
</dbReference>
<evidence type="ECO:0000313" key="3">
    <source>
        <dbReference type="Proteomes" id="UP000322080"/>
    </source>
</evidence>
<dbReference type="Pfam" id="PF10137">
    <property type="entry name" value="CAP12-PCTIR_TIR"/>
    <property type="match status" value="1"/>
</dbReference>
<comment type="caution">
    <text evidence="2">The sequence shown here is derived from an EMBL/GenBank/DDBJ whole genome shotgun (WGS) entry which is preliminary data.</text>
</comment>
<dbReference type="Proteomes" id="UP000322080">
    <property type="component" value="Unassembled WGS sequence"/>
</dbReference>
<protein>
    <recommendedName>
        <fullName evidence="1">CD-NTase-associated protein 12/Pycsar effector protein TIR domain-containing protein</fullName>
    </recommendedName>
</protein>
<dbReference type="InterPro" id="IPR019302">
    <property type="entry name" value="CAP12/PCTIR_TIR_dom"/>
</dbReference>